<keyword evidence="1" id="KW-0808">Transferase</keyword>
<feature type="non-terminal residue" evidence="4">
    <location>
        <position position="1"/>
    </location>
</feature>
<protein>
    <recommendedName>
        <fullName evidence="3">Glycosyl transferase family 1 domain-containing protein</fullName>
    </recommendedName>
</protein>
<evidence type="ECO:0000256" key="1">
    <source>
        <dbReference type="ARBA" id="ARBA00022679"/>
    </source>
</evidence>
<dbReference type="PANTHER" id="PTHR46401:SF2">
    <property type="entry name" value="GLYCOSYLTRANSFERASE WBBK-RELATED"/>
    <property type="match status" value="1"/>
</dbReference>
<feature type="transmembrane region" description="Helical" evidence="2">
    <location>
        <begin position="71"/>
        <end position="90"/>
    </location>
</feature>
<keyword evidence="2" id="KW-0812">Transmembrane</keyword>
<evidence type="ECO:0000259" key="3">
    <source>
        <dbReference type="Pfam" id="PF00534"/>
    </source>
</evidence>
<feature type="domain" description="Glycosyl transferase family 1" evidence="3">
    <location>
        <begin position="203"/>
        <end position="361"/>
    </location>
</feature>
<dbReference type="PANTHER" id="PTHR46401">
    <property type="entry name" value="GLYCOSYLTRANSFERASE WBBK-RELATED"/>
    <property type="match status" value="1"/>
</dbReference>
<dbReference type="EMBL" id="UINC01005810">
    <property type="protein sequence ID" value="SVA23688.1"/>
    <property type="molecule type" value="Genomic_DNA"/>
</dbReference>
<gene>
    <name evidence="4" type="ORF">METZ01_LOCUS76542</name>
</gene>
<organism evidence="4">
    <name type="scientific">marine metagenome</name>
    <dbReference type="NCBI Taxonomy" id="408172"/>
    <lineage>
        <taxon>unclassified sequences</taxon>
        <taxon>metagenomes</taxon>
        <taxon>ecological metagenomes</taxon>
    </lineage>
</organism>
<name>A0A381U805_9ZZZZ</name>
<dbReference type="AlphaFoldDB" id="A0A381U805"/>
<dbReference type="Gene3D" id="3.40.50.2000">
    <property type="entry name" value="Glycogen Phosphorylase B"/>
    <property type="match status" value="2"/>
</dbReference>
<evidence type="ECO:0000313" key="4">
    <source>
        <dbReference type="EMBL" id="SVA23688.1"/>
    </source>
</evidence>
<dbReference type="Pfam" id="PF00534">
    <property type="entry name" value="Glycos_transf_1"/>
    <property type="match status" value="1"/>
</dbReference>
<dbReference type="SUPFAM" id="SSF53756">
    <property type="entry name" value="UDP-Glycosyltransferase/glycogen phosphorylase"/>
    <property type="match status" value="1"/>
</dbReference>
<dbReference type="CDD" id="cd03794">
    <property type="entry name" value="GT4_WbuB-like"/>
    <property type="match status" value="1"/>
</dbReference>
<sequence>VKQNRIRLAIITDKIFPSQEASVIRIHALKDAWISSGYFDITVFASGFQKDTKQVKQIRPFFPTPTNKSNIIIRLWFEFLLGLEYFFHLLFYRTDFIFISSPPFVVAILSVFAARIRKIPYIFDVRDLYPAVYYSAGILNKNSFIISALKRIEKSIYQNSYLITTVTKGLQKNIQKKCDKNTRVLLLRNGYCSNFIDNLGFNQKNEKFTIVFHGNIGQFQDVDLILRLALKCLDASLDFEFVIIGEGSRDYIVKNTRIPNLTYLGSLDVEKVYEIISKAHIGISFRKDNYISQQSFPVKLYEYIGLKLPMIVTPKCEAGELIEHYQIGYQFDPSSLELIFSKVVELSEDQLLMTNLKENISKISQKFSREKFAAKFVKELEEIIQLGYYKK</sequence>
<feature type="transmembrane region" description="Helical" evidence="2">
    <location>
        <begin position="96"/>
        <end position="116"/>
    </location>
</feature>
<dbReference type="InterPro" id="IPR001296">
    <property type="entry name" value="Glyco_trans_1"/>
</dbReference>
<reference evidence="4" key="1">
    <citation type="submission" date="2018-05" db="EMBL/GenBank/DDBJ databases">
        <authorList>
            <person name="Lanie J.A."/>
            <person name="Ng W.-L."/>
            <person name="Kazmierczak K.M."/>
            <person name="Andrzejewski T.M."/>
            <person name="Davidsen T.M."/>
            <person name="Wayne K.J."/>
            <person name="Tettelin H."/>
            <person name="Glass J.I."/>
            <person name="Rusch D."/>
            <person name="Podicherti R."/>
            <person name="Tsui H.-C.T."/>
            <person name="Winkler M.E."/>
        </authorList>
    </citation>
    <scope>NUCLEOTIDE SEQUENCE</scope>
</reference>
<keyword evidence="2" id="KW-1133">Transmembrane helix</keyword>
<proteinExistence type="predicted"/>
<dbReference type="GO" id="GO:0016757">
    <property type="term" value="F:glycosyltransferase activity"/>
    <property type="evidence" value="ECO:0007669"/>
    <property type="project" value="InterPro"/>
</dbReference>
<accession>A0A381U805</accession>
<dbReference type="GO" id="GO:0009103">
    <property type="term" value="P:lipopolysaccharide biosynthetic process"/>
    <property type="evidence" value="ECO:0007669"/>
    <property type="project" value="TreeGrafter"/>
</dbReference>
<keyword evidence="2" id="KW-0472">Membrane</keyword>
<evidence type="ECO:0000256" key="2">
    <source>
        <dbReference type="SAM" id="Phobius"/>
    </source>
</evidence>